<dbReference type="Proteomes" id="UP001501231">
    <property type="component" value="Unassembled WGS sequence"/>
</dbReference>
<keyword evidence="2" id="KW-1185">Reference proteome</keyword>
<protein>
    <submittedName>
        <fullName evidence="1">Uncharacterized protein</fullName>
    </submittedName>
</protein>
<dbReference type="Gene3D" id="1.20.120.640">
    <property type="entry name" value="Anticodon-binding domain of a subclass of class I aminoacyl-tRNA synthetases"/>
    <property type="match status" value="1"/>
</dbReference>
<dbReference type="RefSeq" id="WP_344590053.1">
    <property type="nucleotide sequence ID" value="NZ_BAAARW010000012.1"/>
</dbReference>
<organism evidence="1 2">
    <name type="scientific">Actinomadura vinacea</name>
    <dbReference type="NCBI Taxonomy" id="115336"/>
    <lineage>
        <taxon>Bacteria</taxon>
        <taxon>Bacillati</taxon>
        <taxon>Actinomycetota</taxon>
        <taxon>Actinomycetes</taxon>
        <taxon>Streptosporangiales</taxon>
        <taxon>Thermomonosporaceae</taxon>
        <taxon>Actinomadura</taxon>
    </lineage>
</organism>
<reference evidence="1 2" key="1">
    <citation type="journal article" date="2019" name="Int. J. Syst. Evol. Microbiol.">
        <title>The Global Catalogue of Microorganisms (GCM) 10K type strain sequencing project: providing services to taxonomists for standard genome sequencing and annotation.</title>
        <authorList>
            <consortium name="The Broad Institute Genomics Platform"/>
            <consortium name="The Broad Institute Genome Sequencing Center for Infectious Disease"/>
            <person name="Wu L."/>
            <person name="Ma J."/>
        </authorList>
    </citation>
    <scope>NUCLEOTIDE SEQUENCE [LARGE SCALE GENOMIC DNA]</scope>
    <source>
        <strain evidence="1 2">JCM 3325</strain>
    </source>
</reference>
<name>A0ABN3J4R8_9ACTN</name>
<sequence length="226" mass="24638">MLRLQDHRTGQALELPPSTLHVHVHAGRERALVTADLLRRLAERSRRRVALTRAARVRPHADFAELNLPEVEVAAAADVPGNAIWVGSEDVPERRCLIVPPERYAWAELVESTSADPLSVRLAILRERYRDPDAMDGDLVAGAGGDLAHWRESMAEWATEPGRPLDRAYAAEAEAALADDLDSPTALAVLDDLTADPQVEPGAKVETVIHLDLVLGLDLVSEIGRA</sequence>
<comment type="caution">
    <text evidence="1">The sequence shown here is derived from an EMBL/GenBank/DDBJ whole genome shotgun (WGS) entry which is preliminary data.</text>
</comment>
<proteinExistence type="predicted"/>
<gene>
    <name evidence="1" type="ORF">GCM10010191_35180</name>
</gene>
<evidence type="ECO:0000313" key="2">
    <source>
        <dbReference type="Proteomes" id="UP001501231"/>
    </source>
</evidence>
<evidence type="ECO:0000313" key="1">
    <source>
        <dbReference type="EMBL" id="GAA2420823.1"/>
    </source>
</evidence>
<accession>A0ABN3J4R8</accession>
<dbReference type="EMBL" id="BAAARW010000012">
    <property type="protein sequence ID" value="GAA2420823.1"/>
    <property type="molecule type" value="Genomic_DNA"/>
</dbReference>